<dbReference type="STRING" id="74649.A0A2P6RLF9"/>
<dbReference type="AlphaFoldDB" id="A0A2P6RLF9"/>
<dbReference type="Gene3D" id="1.20.1260.60">
    <property type="entry name" value="Vacuolar protein sorting-associated protein Ist1"/>
    <property type="match status" value="1"/>
</dbReference>
<dbReference type="InterPro" id="IPR042277">
    <property type="entry name" value="IST1-like"/>
</dbReference>
<dbReference type="PANTHER" id="PTHR12161:SF55">
    <property type="entry name" value="REGULATOR OF VPS4 ACTIVITY IN THE MVB PATHWAY PROTEIN"/>
    <property type="match status" value="1"/>
</dbReference>
<dbReference type="GO" id="GO:0015031">
    <property type="term" value="P:protein transport"/>
    <property type="evidence" value="ECO:0007669"/>
    <property type="project" value="InterPro"/>
</dbReference>
<accession>A0A2P6RLF9</accession>
<dbReference type="InterPro" id="IPR005061">
    <property type="entry name" value="Ist1"/>
</dbReference>
<organism evidence="2 3">
    <name type="scientific">Rosa chinensis</name>
    <name type="common">China rose</name>
    <dbReference type="NCBI Taxonomy" id="74649"/>
    <lineage>
        <taxon>Eukaryota</taxon>
        <taxon>Viridiplantae</taxon>
        <taxon>Streptophyta</taxon>
        <taxon>Embryophyta</taxon>
        <taxon>Tracheophyta</taxon>
        <taxon>Spermatophyta</taxon>
        <taxon>Magnoliopsida</taxon>
        <taxon>eudicotyledons</taxon>
        <taxon>Gunneridae</taxon>
        <taxon>Pentapetalae</taxon>
        <taxon>rosids</taxon>
        <taxon>fabids</taxon>
        <taxon>Rosales</taxon>
        <taxon>Rosaceae</taxon>
        <taxon>Rosoideae</taxon>
        <taxon>Rosoideae incertae sedis</taxon>
        <taxon>Rosa</taxon>
    </lineage>
</organism>
<comment type="caution">
    <text evidence="2">The sequence shown here is derived from an EMBL/GenBank/DDBJ whole genome shotgun (WGS) entry which is preliminary data.</text>
</comment>
<reference evidence="2 3" key="1">
    <citation type="journal article" date="2018" name="Nat. Genet.">
        <title>The Rosa genome provides new insights in the design of modern roses.</title>
        <authorList>
            <person name="Bendahmane M."/>
        </authorList>
    </citation>
    <scope>NUCLEOTIDE SEQUENCE [LARGE SCALE GENOMIC DNA]</scope>
    <source>
        <strain evidence="3">cv. Old Blush</strain>
    </source>
</reference>
<keyword evidence="3" id="KW-1185">Reference proteome</keyword>
<dbReference type="OMA" id="CHIPELM"/>
<dbReference type="EMBL" id="PDCK01000040">
    <property type="protein sequence ID" value="PRQ47272.1"/>
    <property type="molecule type" value="Genomic_DNA"/>
</dbReference>
<sequence length="278" mass="31170">MVLARIKVVLNERMTEVKQMRHDIASLLQKGQEVTARILIEHLTRDQNSLAAYELIRLFCQLVVERLLIIEKQSLIFAAPRCCHIPELMTVRNIFEKKYGRDFVSAASDLRPECGVNGKMIENLSIKTPSGEVKLKLMKEIANEYRVEWDATEKEFFKPTEELIVGPKTFVSGATLPLQSVQLNKFEKTSGGERGNMHYQGAPSAAEAAVIFASEAMSAAQAAAILANQVSSQAPHCVDTVSKTRNIDDHEELAVDEEETLLSDDEIFARFQALKLHR</sequence>
<gene>
    <name evidence="2" type="ORF">RchiOBHm_Chr2g0097891</name>
</gene>
<evidence type="ECO:0000313" key="3">
    <source>
        <dbReference type="Proteomes" id="UP000238479"/>
    </source>
</evidence>
<dbReference type="Proteomes" id="UP000238479">
    <property type="component" value="Chromosome 2"/>
</dbReference>
<dbReference type="PANTHER" id="PTHR12161">
    <property type="entry name" value="IST1 FAMILY MEMBER"/>
    <property type="match status" value="1"/>
</dbReference>
<dbReference type="Pfam" id="PF03398">
    <property type="entry name" value="Ist1"/>
    <property type="match status" value="1"/>
</dbReference>
<proteinExistence type="inferred from homology"/>
<evidence type="ECO:0000256" key="1">
    <source>
        <dbReference type="ARBA" id="ARBA00005536"/>
    </source>
</evidence>
<dbReference type="FunFam" id="1.20.1260.60:FF:000002">
    <property type="entry name" value="Vacuolar protein sorting-associated protein IST1"/>
    <property type="match status" value="1"/>
</dbReference>
<evidence type="ECO:0000313" key="2">
    <source>
        <dbReference type="EMBL" id="PRQ47272.1"/>
    </source>
</evidence>
<protein>
    <submittedName>
        <fullName evidence="2">Putative vacuolar protein sorting-associated protein Ist1</fullName>
    </submittedName>
</protein>
<name>A0A2P6RLF9_ROSCH</name>
<comment type="similarity">
    <text evidence="1">Belongs to the IST1 family.</text>
</comment>
<dbReference type="Gramene" id="PRQ47272">
    <property type="protein sequence ID" value="PRQ47272"/>
    <property type="gene ID" value="RchiOBHm_Chr2g0097891"/>
</dbReference>